<evidence type="ECO:0000313" key="1">
    <source>
        <dbReference type="EMBL" id="KRT89960.1"/>
    </source>
</evidence>
<dbReference type="Proteomes" id="UP001341297">
    <property type="component" value="Unassembled WGS sequence"/>
</dbReference>
<organism evidence="1 3">
    <name type="scientific">Bacillus glycinifermentans</name>
    <dbReference type="NCBI Taxonomy" id="1664069"/>
    <lineage>
        <taxon>Bacteria</taxon>
        <taxon>Bacillati</taxon>
        <taxon>Bacillota</taxon>
        <taxon>Bacilli</taxon>
        <taxon>Bacillales</taxon>
        <taxon>Bacillaceae</taxon>
        <taxon>Bacillus</taxon>
    </lineage>
</organism>
<dbReference type="AlphaFoldDB" id="A0A0J6EK44"/>
<accession>A0A0J6EK44</accession>
<dbReference type="RefSeq" id="WP_048354535.1">
    <property type="nucleotide sequence ID" value="NZ_CP023481.1"/>
</dbReference>
<evidence type="ECO:0000313" key="3">
    <source>
        <dbReference type="Proteomes" id="UP000036168"/>
    </source>
</evidence>
<dbReference type="PATRIC" id="fig|1664069.3.peg.1980"/>
<reference evidence="1 3" key="1">
    <citation type="journal article" date="2015" name="Int. J. Syst. Evol. Microbiol.">
        <title>Bacillus glycinifermentans sp. nov., isolated from fermented soybean paste.</title>
        <authorList>
            <person name="Kim S.J."/>
            <person name="Dunlap C.A."/>
            <person name="Kwon S.W."/>
            <person name="Rooney A.P."/>
        </authorList>
    </citation>
    <scope>NUCLEOTIDE SEQUENCE [LARGE SCALE GENOMIC DNA]</scope>
    <source>
        <strain evidence="1 3">GO-13</strain>
    </source>
</reference>
<dbReference type="EMBL" id="JARRTL010000006">
    <property type="protein sequence ID" value="MEC0483629.1"/>
    <property type="molecule type" value="Genomic_DNA"/>
</dbReference>
<protein>
    <recommendedName>
        <fullName evidence="5">DUF3841 domain-containing protein</fullName>
    </recommendedName>
</protein>
<proteinExistence type="predicted"/>
<name>A0A0J6EK44_9BACI</name>
<reference evidence="2 4" key="3">
    <citation type="submission" date="2023-03" db="EMBL/GenBank/DDBJ databases">
        <title>Agriculturally important microbes genome sequencing.</title>
        <authorList>
            <person name="Dunlap C."/>
        </authorList>
    </citation>
    <scope>NUCLEOTIDE SEQUENCE [LARGE SCALE GENOMIC DNA]</scope>
    <source>
        <strain evidence="2 4">CBP-3203</strain>
    </source>
</reference>
<keyword evidence="4" id="KW-1185">Reference proteome</keyword>
<evidence type="ECO:0000313" key="2">
    <source>
        <dbReference type="EMBL" id="MEC0483629.1"/>
    </source>
</evidence>
<comment type="caution">
    <text evidence="1">The sequence shown here is derived from an EMBL/GenBank/DDBJ whole genome shotgun (WGS) entry which is preliminary data.</text>
</comment>
<dbReference type="STRING" id="1664069.BGLY_4676"/>
<evidence type="ECO:0000313" key="4">
    <source>
        <dbReference type="Proteomes" id="UP001341297"/>
    </source>
</evidence>
<dbReference type="Proteomes" id="UP000036168">
    <property type="component" value="Unassembled WGS sequence"/>
</dbReference>
<reference evidence="1" key="2">
    <citation type="submission" date="2015-10" db="EMBL/GenBank/DDBJ databases">
        <authorList>
            <person name="Gilbert D.G."/>
        </authorList>
    </citation>
    <scope>NUCLEOTIDE SEQUENCE</scope>
    <source>
        <strain evidence="1">GO-13</strain>
    </source>
</reference>
<evidence type="ECO:0008006" key="5">
    <source>
        <dbReference type="Google" id="ProtNLM"/>
    </source>
</evidence>
<gene>
    <name evidence="1" type="ORF">AB447_205050</name>
    <name evidence="2" type="ORF">P8828_02025</name>
</gene>
<sequence length="209" mass="25532">MYRSTKKKIRGWKRHKRKIDVWKERHLRLDMEHVRDRHRDYAKLWIHPFYGIPNVNPPDWYNRLLVKAMIDVYDEWHRRMEAENEDFYLKIWLFEHDFIGSQIVTAYKEAIDFYSDAFDKEDGGQSFPMKRFEPLQHELNRFDWQLHIHAHYYWLSEMEEDAAAGLITREDILHIKDVSYQKVTYEHDVLYKVKAGNVWIGSLTEEPSS</sequence>
<dbReference type="EMBL" id="LECW02000045">
    <property type="protein sequence ID" value="KRT89960.1"/>
    <property type="molecule type" value="Genomic_DNA"/>
</dbReference>
<dbReference type="OrthoDB" id="6656969at2"/>
<accession>A0A0J6EJ58</accession>